<evidence type="ECO:0000313" key="2">
    <source>
        <dbReference type="EMBL" id="MPL70035.1"/>
    </source>
</evidence>
<keyword evidence="1" id="KW-0472">Membrane</keyword>
<protein>
    <recommendedName>
        <fullName evidence="3">Lipoprotein</fullName>
    </recommendedName>
</protein>
<keyword evidence="1" id="KW-0812">Transmembrane</keyword>
<organism evidence="2">
    <name type="scientific">bioreactor metagenome</name>
    <dbReference type="NCBI Taxonomy" id="1076179"/>
    <lineage>
        <taxon>unclassified sequences</taxon>
        <taxon>metagenomes</taxon>
        <taxon>ecological metagenomes</taxon>
    </lineage>
</organism>
<dbReference type="AlphaFoldDB" id="A0A644TT23"/>
<sequence>MKQIRLKWLLLSFISIAFIGCTTYYFKDDLNSILGVENVEIESKTIYDEFGGLHGEKIVLEEYKLSDKTISEFTNNIASQKEFKYKDKEIKWQQVPIVTNYQTALSRIIDYKATDSELYIKIEQIKALIQMPNTYYSLVFDEEDDTYVQLFVMDFKTKTLFTIDQQM</sequence>
<comment type="caution">
    <text evidence="2">The sequence shown here is derived from an EMBL/GenBank/DDBJ whole genome shotgun (WGS) entry which is preliminary data.</text>
</comment>
<gene>
    <name evidence="2" type="ORF">SDC9_15786</name>
</gene>
<evidence type="ECO:0000256" key="1">
    <source>
        <dbReference type="SAM" id="Phobius"/>
    </source>
</evidence>
<keyword evidence="1" id="KW-1133">Transmembrane helix</keyword>
<accession>A0A644TT23</accession>
<feature type="transmembrane region" description="Helical" evidence="1">
    <location>
        <begin position="7"/>
        <end position="26"/>
    </location>
</feature>
<proteinExistence type="predicted"/>
<name>A0A644TT23_9ZZZZ</name>
<evidence type="ECO:0008006" key="3">
    <source>
        <dbReference type="Google" id="ProtNLM"/>
    </source>
</evidence>
<dbReference type="PROSITE" id="PS51257">
    <property type="entry name" value="PROKAR_LIPOPROTEIN"/>
    <property type="match status" value="1"/>
</dbReference>
<reference evidence="2" key="1">
    <citation type="submission" date="2019-08" db="EMBL/GenBank/DDBJ databases">
        <authorList>
            <person name="Kucharzyk K."/>
            <person name="Murdoch R.W."/>
            <person name="Higgins S."/>
            <person name="Loffler F."/>
        </authorList>
    </citation>
    <scope>NUCLEOTIDE SEQUENCE</scope>
</reference>
<dbReference type="EMBL" id="VSSQ01000050">
    <property type="protein sequence ID" value="MPL70035.1"/>
    <property type="molecule type" value="Genomic_DNA"/>
</dbReference>